<keyword evidence="2" id="KW-1185">Reference proteome</keyword>
<sequence>MTNVTTTGVIFFPSFFIFHFGESTTGFFYWSFAHNSSSVIVAEFERSTKNARQLHEKKKHSGLTTHNVFPQLKSQHPAQTKREAKGVNKKLLVVALHTFRFTQSLLRKESKNTSKVSFLKALTQTPLYSSCSFIFPLRFIQRTLPSKILFIPP</sequence>
<dbReference type="Proteomes" id="UP000051952">
    <property type="component" value="Unassembled WGS sequence"/>
</dbReference>
<keyword evidence="1" id="KW-0472">Membrane</keyword>
<reference evidence="2" key="1">
    <citation type="submission" date="2015-09" db="EMBL/GenBank/DDBJ databases">
        <authorList>
            <consortium name="Pathogen Informatics"/>
        </authorList>
    </citation>
    <scope>NUCLEOTIDE SEQUENCE [LARGE SCALE GENOMIC DNA]</scope>
    <source>
        <strain evidence="2">Lake Konstanz</strain>
    </source>
</reference>
<organism evidence="1 2">
    <name type="scientific">Bodo saltans</name>
    <name type="common">Flagellated protozoan</name>
    <dbReference type="NCBI Taxonomy" id="75058"/>
    <lineage>
        <taxon>Eukaryota</taxon>
        <taxon>Discoba</taxon>
        <taxon>Euglenozoa</taxon>
        <taxon>Kinetoplastea</taxon>
        <taxon>Metakinetoplastina</taxon>
        <taxon>Eubodonida</taxon>
        <taxon>Bodonidae</taxon>
        <taxon>Bodo</taxon>
    </lineage>
</organism>
<accession>A0A0S4IYX6</accession>
<proteinExistence type="predicted"/>
<name>A0A0S4IYX6_BODSA</name>
<evidence type="ECO:0000313" key="2">
    <source>
        <dbReference type="Proteomes" id="UP000051952"/>
    </source>
</evidence>
<keyword evidence="1" id="KW-0812">Transmembrane</keyword>
<dbReference type="AlphaFoldDB" id="A0A0S4IYX6"/>
<evidence type="ECO:0000313" key="1">
    <source>
        <dbReference type="EMBL" id="CUG14449.1"/>
    </source>
</evidence>
<protein>
    <submittedName>
        <fullName evidence="1">Transmembrane protein, putative</fullName>
    </submittedName>
</protein>
<gene>
    <name evidence="1" type="ORF">BSAL_74940</name>
</gene>
<dbReference type="EMBL" id="CYKH01000672">
    <property type="protein sequence ID" value="CUG14449.1"/>
    <property type="molecule type" value="Genomic_DNA"/>
</dbReference>
<dbReference type="VEuPathDB" id="TriTrypDB:BSAL_74940"/>